<dbReference type="Gene3D" id="1.20.1440.120">
    <property type="entry name" value="Recombination protein O, C-terminal domain"/>
    <property type="match status" value="1"/>
</dbReference>
<evidence type="ECO:0000256" key="1">
    <source>
        <dbReference type="ARBA" id="ARBA00007452"/>
    </source>
</evidence>
<dbReference type="NCBIfam" id="TIGR00613">
    <property type="entry name" value="reco"/>
    <property type="match status" value="1"/>
</dbReference>
<proteinExistence type="inferred from homology"/>
<accession>A0ABS2SRF4</accession>
<keyword evidence="3 7" id="KW-0227">DNA damage</keyword>
<dbReference type="HAMAP" id="MF_00201">
    <property type="entry name" value="RecO"/>
    <property type="match status" value="1"/>
</dbReference>
<reference evidence="9" key="1">
    <citation type="submission" date="2021-01" db="EMBL/GenBank/DDBJ databases">
        <title>Genomic Encyclopedia of Type Strains, Phase IV (KMG-IV): sequencing the most valuable type-strain genomes for metagenomic binning, comparative biology and taxonomic classification.</title>
        <authorList>
            <person name="Goeker M."/>
        </authorList>
    </citation>
    <scope>NUCLEOTIDE SEQUENCE</scope>
    <source>
        <strain evidence="9">DSM 21943</strain>
    </source>
</reference>
<gene>
    <name evidence="7" type="primary">recO</name>
    <name evidence="9" type="ORF">JOC54_001334</name>
</gene>
<dbReference type="InterPro" id="IPR037278">
    <property type="entry name" value="ARFGAP/RecO"/>
</dbReference>
<protein>
    <recommendedName>
        <fullName evidence="2 7">DNA repair protein RecO</fullName>
    </recommendedName>
    <alternativeName>
        <fullName evidence="6 7">Recombination protein O</fullName>
    </alternativeName>
</protein>
<evidence type="ECO:0000259" key="8">
    <source>
        <dbReference type="Pfam" id="PF11967"/>
    </source>
</evidence>
<evidence type="ECO:0000313" key="9">
    <source>
        <dbReference type="EMBL" id="MBM7838103.1"/>
    </source>
</evidence>
<evidence type="ECO:0000256" key="5">
    <source>
        <dbReference type="ARBA" id="ARBA00023204"/>
    </source>
</evidence>
<dbReference type="InterPro" id="IPR022572">
    <property type="entry name" value="DNA_rep/recomb_RecO_N"/>
</dbReference>
<feature type="domain" description="DNA replication/recombination mediator RecO N-terminal" evidence="8">
    <location>
        <begin position="1"/>
        <end position="78"/>
    </location>
</feature>
<evidence type="ECO:0000313" key="10">
    <source>
        <dbReference type="Proteomes" id="UP001179280"/>
    </source>
</evidence>
<evidence type="ECO:0000256" key="7">
    <source>
        <dbReference type="HAMAP-Rule" id="MF_00201"/>
    </source>
</evidence>
<keyword evidence="10" id="KW-1185">Reference proteome</keyword>
<dbReference type="SUPFAM" id="SSF57863">
    <property type="entry name" value="ArfGap/RecO-like zinc finger"/>
    <property type="match status" value="1"/>
</dbReference>
<comment type="function">
    <text evidence="7">Involved in DNA repair and RecF pathway recombination.</text>
</comment>
<dbReference type="InterPro" id="IPR042242">
    <property type="entry name" value="RecO_C"/>
</dbReference>
<comment type="similarity">
    <text evidence="1 7">Belongs to the RecO family.</text>
</comment>
<dbReference type="PANTHER" id="PTHR33991:SF1">
    <property type="entry name" value="DNA REPAIR PROTEIN RECO"/>
    <property type="match status" value="1"/>
</dbReference>
<dbReference type="Proteomes" id="UP001179280">
    <property type="component" value="Unassembled WGS sequence"/>
</dbReference>
<dbReference type="InterPro" id="IPR003717">
    <property type="entry name" value="RecO"/>
</dbReference>
<evidence type="ECO:0000256" key="4">
    <source>
        <dbReference type="ARBA" id="ARBA00023172"/>
    </source>
</evidence>
<dbReference type="RefSeq" id="WP_204465232.1">
    <property type="nucleotide sequence ID" value="NZ_JAFBCV010000003.1"/>
</dbReference>
<dbReference type="InterPro" id="IPR012340">
    <property type="entry name" value="NA-bd_OB-fold"/>
</dbReference>
<evidence type="ECO:0000256" key="3">
    <source>
        <dbReference type="ARBA" id="ARBA00022763"/>
    </source>
</evidence>
<dbReference type="Pfam" id="PF02565">
    <property type="entry name" value="RecO_C"/>
    <property type="match status" value="1"/>
</dbReference>
<dbReference type="PANTHER" id="PTHR33991">
    <property type="entry name" value="DNA REPAIR PROTEIN RECO"/>
    <property type="match status" value="1"/>
</dbReference>
<dbReference type="SUPFAM" id="SSF50249">
    <property type="entry name" value="Nucleic acid-binding proteins"/>
    <property type="match status" value="1"/>
</dbReference>
<evidence type="ECO:0000256" key="6">
    <source>
        <dbReference type="ARBA" id="ARBA00033409"/>
    </source>
</evidence>
<name>A0ABS2SRF4_9BACI</name>
<evidence type="ECO:0000256" key="2">
    <source>
        <dbReference type="ARBA" id="ARBA00021310"/>
    </source>
</evidence>
<keyword evidence="4 7" id="KW-0233">DNA recombination</keyword>
<sequence>MLKKQEAIVLKTIDYGETNKIVTLFTRDQGKIAVLAKGAKKPNSQYRAVTQPFVVAQFLFYQGSGLPSLSQGETIYTFKEIQLDIVKTAYASYIVELVDKLTEEKKSYFLVYDWLVLAMHQLNNGQDPEMIARIFDLKMLGIAGAKPQLDCCASCGSQERDPVAFSVTYAGFLCNLCRIKDERAFPLTLSVAKLIRALYYLDFNKFGTITVKDATKQQLNHMLTFYYDEYVGIQLKSKRFLKQLMKMDQNLFKLDNDTLEQ</sequence>
<keyword evidence="5 7" id="KW-0234">DNA repair</keyword>
<organism evidence="9 10">
    <name type="scientific">Shouchella xiaoxiensis</name>
    <dbReference type="NCBI Taxonomy" id="766895"/>
    <lineage>
        <taxon>Bacteria</taxon>
        <taxon>Bacillati</taxon>
        <taxon>Bacillota</taxon>
        <taxon>Bacilli</taxon>
        <taxon>Bacillales</taxon>
        <taxon>Bacillaceae</taxon>
        <taxon>Shouchella</taxon>
    </lineage>
</organism>
<comment type="caution">
    <text evidence="9">The sequence shown here is derived from an EMBL/GenBank/DDBJ whole genome shotgun (WGS) entry which is preliminary data.</text>
</comment>
<dbReference type="Pfam" id="PF11967">
    <property type="entry name" value="RecO_N"/>
    <property type="match status" value="1"/>
</dbReference>
<dbReference type="EMBL" id="JAFBCV010000003">
    <property type="protein sequence ID" value="MBM7838103.1"/>
    <property type="molecule type" value="Genomic_DNA"/>
</dbReference>
<dbReference type="Gene3D" id="2.40.50.140">
    <property type="entry name" value="Nucleic acid-binding proteins"/>
    <property type="match status" value="1"/>
</dbReference>